<dbReference type="PANTHER" id="PTHR30251">
    <property type="entry name" value="PILUS ASSEMBLY CHAPERONE"/>
    <property type="match status" value="1"/>
</dbReference>
<keyword evidence="4" id="KW-0732">Signal</keyword>
<feature type="domain" description="Pili assembly chaperone C-terminal" evidence="10">
    <location>
        <begin position="167"/>
        <end position="227"/>
    </location>
</feature>
<dbReference type="PROSITE" id="PS00635">
    <property type="entry name" value="PILI_CHAPERONE"/>
    <property type="match status" value="1"/>
</dbReference>
<evidence type="ECO:0000256" key="6">
    <source>
        <dbReference type="ARBA" id="ARBA00023186"/>
    </source>
</evidence>
<evidence type="ECO:0000256" key="1">
    <source>
        <dbReference type="ARBA" id="ARBA00004418"/>
    </source>
</evidence>
<evidence type="ECO:0000259" key="10">
    <source>
        <dbReference type="Pfam" id="PF02753"/>
    </source>
</evidence>
<evidence type="ECO:0000256" key="8">
    <source>
        <dbReference type="RuleBase" id="RU003918"/>
    </source>
</evidence>
<dbReference type="Proteomes" id="UP001630969">
    <property type="component" value="Unassembled WGS sequence"/>
</dbReference>
<keyword evidence="5" id="KW-0574">Periplasm</keyword>
<keyword evidence="6 8" id="KW-0143">Chaperone</keyword>
<comment type="caution">
    <text evidence="11">The sequence shown here is derived from an EMBL/GenBank/DDBJ whole genome shotgun (WGS) entry which is preliminary data.</text>
</comment>
<dbReference type="Pfam" id="PF00345">
    <property type="entry name" value="PapD_N"/>
    <property type="match status" value="1"/>
</dbReference>
<dbReference type="SUPFAM" id="SSF49354">
    <property type="entry name" value="PapD-like"/>
    <property type="match status" value="1"/>
</dbReference>
<evidence type="ECO:0000256" key="5">
    <source>
        <dbReference type="ARBA" id="ARBA00022764"/>
    </source>
</evidence>
<dbReference type="InterPro" id="IPR001829">
    <property type="entry name" value="Pili_assmbl_chaperone_bac"/>
</dbReference>
<sequence length="237" mass="25885">MTNRIRYGLLCGILLVQGEVQGAINLLATRLIYQADSTETSLMVRNDDGAPSLLQAWVDEGNANLGPDRSQAPFLVTPPVMRLGAGKGQALRIYRVANRALARDRESLFWLNVLGLPPRARATGARVQIAYRTRIKLFYRPAGLAGSPRQAVAHLVWRLEPGQGLRVRNDSPFHISVSEVLLEGGQGPQAWREAALIPPLGELRLPMAGLKGVSHGRLRWIDDDGNYHEQGFGLGGG</sequence>
<evidence type="ECO:0000256" key="7">
    <source>
        <dbReference type="ARBA" id="ARBA00023319"/>
    </source>
</evidence>
<dbReference type="PRINTS" id="PR00969">
    <property type="entry name" value="CHAPERONPILI"/>
</dbReference>
<keyword evidence="7" id="KW-0393">Immunoglobulin domain</keyword>
<dbReference type="InterPro" id="IPR016148">
    <property type="entry name" value="Pili_assmbl_chaperone_C"/>
</dbReference>
<name>A0ABW9GQE2_9GAMM</name>
<dbReference type="RefSeq" id="WP_408789329.1">
    <property type="nucleotide sequence ID" value="NZ_JBGXBU010000002.1"/>
</dbReference>
<dbReference type="InterPro" id="IPR036316">
    <property type="entry name" value="Pili_assmbl_chap_C_dom_sf"/>
</dbReference>
<dbReference type="InterPro" id="IPR013783">
    <property type="entry name" value="Ig-like_fold"/>
</dbReference>
<evidence type="ECO:0000256" key="2">
    <source>
        <dbReference type="ARBA" id="ARBA00007399"/>
    </source>
</evidence>
<feature type="domain" description="Pili assembly chaperone N-terminal" evidence="9">
    <location>
        <begin position="24"/>
        <end position="144"/>
    </location>
</feature>
<dbReference type="InterPro" id="IPR008962">
    <property type="entry name" value="PapD-like_sf"/>
</dbReference>
<comment type="subcellular location">
    <subcellularLocation>
        <location evidence="1 8">Periplasm</location>
    </subcellularLocation>
</comment>
<comment type="similarity">
    <text evidence="2 8">Belongs to the periplasmic pilus chaperone family.</text>
</comment>
<keyword evidence="3" id="KW-1029">Fimbrium biogenesis</keyword>
<gene>
    <name evidence="11" type="ORF">ACEUDJ_08010</name>
</gene>
<dbReference type="Gene3D" id="2.60.40.10">
    <property type="entry name" value="Immunoglobulins"/>
    <property type="match status" value="2"/>
</dbReference>
<organism evidence="11 12">
    <name type="scientific">Aeromonas bivalvium</name>
    <dbReference type="NCBI Taxonomy" id="440079"/>
    <lineage>
        <taxon>Bacteria</taxon>
        <taxon>Pseudomonadati</taxon>
        <taxon>Pseudomonadota</taxon>
        <taxon>Gammaproteobacteria</taxon>
        <taxon>Aeromonadales</taxon>
        <taxon>Aeromonadaceae</taxon>
        <taxon>Aeromonas</taxon>
    </lineage>
</organism>
<accession>A0ABW9GQE2</accession>
<reference evidence="11 12" key="1">
    <citation type="submission" date="2024-09" db="EMBL/GenBank/DDBJ databases">
        <title>Aeromonas strains Genome sequencing and assembly.</title>
        <authorList>
            <person name="Hu X."/>
            <person name="Tang B."/>
        </authorList>
    </citation>
    <scope>NUCLEOTIDE SEQUENCE [LARGE SCALE GENOMIC DNA]</scope>
    <source>
        <strain evidence="11 12">NB23SCDHY001</strain>
    </source>
</reference>
<dbReference type="SUPFAM" id="SSF49584">
    <property type="entry name" value="Periplasmic chaperone C-domain"/>
    <property type="match status" value="1"/>
</dbReference>
<evidence type="ECO:0000259" key="9">
    <source>
        <dbReference type="Pfam" id="PF00345"/>
    </source>
</evidence>
<evidence type="ECO:0000256" key="4">
    <source>
        <dbReference type="ARBA" id="ARBA00022729"/>
    </source>
</evidence>
<keyword evidence="12" id="KW-1185">Reference proteome</keyword>
<evidence type="ECO:0000313" key="11">
    <source>
        <dbReference type="EMBL" id="MFM4892809.1"/>
    </source>
</evidence>
<dbReference type="PANTHER" id="PTHR30251:SF2">
    <property type="entry name" value="FIMBRIAL CHAPERONE YADV-RELATED"/>
    <property type="match status" value="1"/>
</dbReference>
<dbReference type="InterPro" id="IPR050643">
    <property type="entry name" value="Periplasmic_pilus_chap"/>
</dbReference>
<protein>
    <submittedName>
        <fullName evidence="11">Molecular chaperone</fullName>
    </submittedName>
</protein>
<evidence type="ECO:0000313" key="12">
    <source>
        <dbReference type="Proteomes" id="UP001630969"/>
    </source>
</evidence>
<dbReference type="Pfam" id="PF02753">
    <property type="entry name" value="PapD_C"/>
    <property type="match status" value="1"/>
</dbReference>
<dbReference type="InterPro" id="IPR018046">
    <property type="entry name" value="Pili_assmbl_chaperone_CS"/>
</dbReference>
<proteinExistence type="inferred from homology"/>
<dbReference type="GeneID" id="97220035"/>
<dbReference type="InterPro" id="IPR016147">
    <property type="entry name" value="Pili_assmbl_chaperone_N"/>
</dbReference>
<evidence type="ECO:0000256" key="3">
    <source>
        <dbReference type="ARBA" id="ARBA00022558"/>
    </source>
</evidence>
<dbReference type="EMBL" id="JBGXBU010000002">
    <property type="protein sequence ID" value="MFM4892809.1"/>
    <property type="molecule type" value="Genomic_DNA"/>
</dbReference>